<evidence type="ECO:0000313" key="2">
    <source>
        <dbReference type="EMBL" id="MFC3003082.1"/>
    </source>
</evidence>
<proteinExistence type="predicted"/>
<gene>
    <name evidence="2" type="primary">creD</name>
    <name evidence="2" type="ORF">ACFOD3_24525</name>
</gene>
<evidence type="ECO:0000256" key="1">
    <source>
        <dbReference type="SAM" id="Phobius"/>
    </source>
</evidence>
<dbReference type="PANTHER" id="PTHR30092">
    <property type="entry name" value="INNER MEMBRANE PROTEIN CRED"/>
    <property type="match status" value="1"/>
</dbReference>
<comment type="caution">
    <text evidence="2">The sequence shown here is derived from an EMBL/GenBank/DDBJ whole genome shotgun (WGS) entry which is preliminary data.</text>
</comment>
<keyword evidence="1" id="KW-0812">Transmembrane</keyword>
<organism evidence="2 3">
    <name type="scientific">Falsiroseomonas tokyonensis</name>
    <dbReference type="NCBI Taxonomy" id="430521"/>
    <lineage>
        <taxon>Bacteria</taxon>
        <taxon>Pseudomonadati</taxon>
        <taxon>Pseudomonadota</taxon>
        <taxon>Alphaproteobacteria</taxon>
        <taxon>Acetobacterales</taxon>
        <taxon>Roseomonadaceae</taxon>
        <taxon>Falsiroseomonas</taxon>
    </lineage>
</organism>
<dbReference type="PIRSF" id="PIRSF004548">
    <property type="entry name" value="CreD"/>
    <property type="match status" value="1"/>
</dbReference>
<feature type="transmembrane region" description="Helical" evidence="1">
    <location>
        <begin position="404"/>
        <end position="422"/>
    </location>
</feature>
<dbReference type="NCBIfam" id="NF008712">
    <property type="entry name" value="PRK11715.1-1"/>
    <property type="match status" value="1"/>
</dbReference>
<keyword evidence="3" id="KW-1185">Reference proteome</keyword>
<sequence>MSDTAPVPPPKPPRIGPNAVKLIAVGAMLLLLLVPHWMIAGLIEEREQRRDGVVQEIAQSWGRGQVLAGPLLRLPYRVAVVEKPGEPPVWRRGTLMVPPTDLRAEVALAPETRRRGLFEATVYTAAIDLSGSFNLAGLTPPRTGDPAAAGTGPVPLPAAEFLWPEAQLVLGSNDLRLAAAETPLRWGDRTLPLAEGGIDPTQDREPCIAAETLRWSPGLQAAPEGASPFALRLELRGTGSFHMLPLARRLRLGISGNWATSSFTGRELPASSQVTAEGFAAGWTTTTRQPLSRGSLCAGAAGEGIGVELLEAVPTYRMVNRASKYIVFFLALAFITYGIFEVVARVRIHPLQYGLLGASVVLFPLLLLALGEPLGFAPAYGIAAALVAGQASLFTAATTASARLGGILAAVCAALFGFLYVVLSLEAFALLAGALALFAALSLVMAVSRRVEWGMR</sequence>
<keyword evidence="1" id="KW-1133">Transmembrane helix</keyword>
<dbReference type="RefSeq" id="WP_216839504.1">
    <property type="nucleotide sequence ID" value="NZ_JAFNJS010000009.1"/>
</dbReference>
<dbReference type="PANTHER" id="PTHR30092:SF0">
    <property type="entry name" value="INNER MEMBRANE PROTEIN CRED"/>
    <property type="match status" value="1"/>
</dbReference>
<evidence type="ECO:0000313" key="3">
    <source>
        <dbReference type="Proteomes" id="UP001595420"/>
    </source>
</evidence>
<protein>
    <submittedName>
        <fullName evidence="2">Cell envelope integrity protein CreD</fullName>
    </submittedName>
</protein>
<dbReference type="Proteomes" id="UP001595420">
    <property type="component" value="Unassembled WGS sequence"/>
</dbReference>
<name>A0ABV7BZC2_9PROT</name>
<reference evidence="3" key="1">
    <citation type="journal article" date="2019" name="Int. J. Syst. Evol. Microbiol.">
        <title>The Global Catalogue of Microorganisms (GCM) 10K type strain sequencing project: providing services to taxonomists for standard genome sequencing and annotation.</title>
        <authorList>
            <consortium name="The Broad Institute Genomics Platform"/>
            <consortium name="The Broad Institute Genome Sequencing Center for Infectious Disease"/>
            <person name="Wu L."/>
            <person name="Ma J."/>
        </authorList>
    </citation>
    <scope>NUCLEOTIDE SEQUENCE [LARGE SCALE GENOMIC DNA]</scope>
    <source>
        <strain evidence="3">CGMCC 1.16855</strain>
    </source>
</reference>
<dbReference type="Pfam" id="PF06123">
    <property type="entry name" value="CreD"/>
    <property type="match status" value="1"/>
</dbReference>
<feature type="transmembrane region" description="Helical" evidence="1">
    <location>
        <begin position="377"/>
        <end position="397"/>
    </location>
</feature>
<dbReference type="InterPro" id="IPR010364">
    <property type="entry name" value="Uncharacterised_IM_CreD"/>
</dbReference>
<keyword evidence="1" id="KW-0472">Membrane</keyword>
<dbReference type="EMBL" id="JBHRSB010000009">
    <property type="protein sequence ID" value="MFC3003082.1"/>
    <property type="molecule type" value="Genomic_DNA"/>
</dbReference>
<accession>A0ABV7BZC2</accession>
<feature type="transmembrane region" description="Helical" evidence="1">
    <location>
        <begin position="325"/>
        <end position="344"/>
    </location>
</feature>
<feature type="transmembrane region" description="Helical" evidence="1">
    <location>
        <begin position="20"/>
        <end position="39"/>
    </location>
</feature>
<feature type="transmembrane region" description="Helical" evidence="1">
    <location>
        <begin position="428"/>
        <end position="447"/>
    </location>
</feature>